<dbReference type="InterPro" id="IPR033749">
    <property type="entry name" value="Polyprenyl_synt_CS"/>
</dbReference>
<dbReference type="InterPro" id="IPR008949">
    <property type="entry name" value="Isoprenoid_synthase_dom_sf"/>
</dbReference>
<evidence type="ECO:0000256" key="10">
    <source>
        <dbReference type="ARBA" id="ARBA00079637"/>
    </source>
</evidence>
<keyword evidence="14" id="KW-1185">Reference proteome</keyword>
<evidence type="ECO:0000313" key="13">
    <source>
        <dbReference type="EMBL" id="MBD1399216.1"/>
    </source>
</evidence>
<dbReference type="GO" id="GO:0106350">
    <property type="term" value="F:all-trans-octaprenyl-diphosphate synthase activity"/>
    <property type="evidence" value="ECO:0007669"/>
    <property type="project" value="UniProtKB-EC"/>
</dbReference>
<comment type="caution">
    <text evidence="13">The sequence shown here is derived from an EMBL/GenBank/DDBJ whole genome shotgun (WGS) entry which is preliminary data.</text>
</comment>
<evidence type="ECO:0000256" key="5">
    <source>
        <dbReference type="ARBA" id="ARBA00022842"/>
    </source>
</evidence>
<evidence type="ECO:0000256" key="7">
    <source>
        <dbReference type="ARBA" id="ARBA00055029"/>
    </source>
</evidence>
<dbReference type="GO" id="GO:0008299">
    <property type="term" value="P:isoprenoid biosynthetic process"/>
    <property type="evidence" value="ECO:0007669"/>
    <property type="project" value="InterPro"/>
</dbReference>
<dbReference type="SUPFAM" id="SSF48576">
    <property type="entry name" value="Terpenoid synthases"/>
    <property type="match status" value="1"/>
</dbReference>
<comment type="catalytic activity">
    <reaction evidence="6">
        <text>5 isopentenyl diphosphate + (2E,6E)-farnesyl diphosphate = all-trans-octaprenyl diphosphate + 5 diphosphate</text>
        <dbReference type="Rhea" id="RHEA:27798"/>
        <dbReference type="ChEBI" id="CHEBI:33019"/>
        <dbReference type="ChEBI" id="CHEBI:57711"/>
        <dbReference type="ChEBI" id="CHEBI:128769"/>
        <dbReference type="ChEBI" id="CHEBI:175763"/>
        <dbReference type="EC" id="2.5.1.90"/>
    </reaction>
</comment>
<dbReference type="RefSeq" id="WP_191153489.1">
    <property type="nucleotide sequence ID" value="NZ_JACWUN010000001.1"/>
</dbReference>
<keyword evidence="5" id="KW-0460">Magnesium</keyword>
<name>A0A8J6QVS9_9BACT</name>
<gene>
    <name evidence="13" type="ORF">ICT70_00855</name>
</gene>
<dbReference type="Gene3D" id="1.10.600.10">
    <property type="entry name" value="Farnesyl Diphosphate Synthase"/>
    <property type="match status" value="1"/>
</dbReference>
<evidence type="ECO:0000313" key="14">
    <source>
        <dbReference type="Proteomes" id="UP000632828"/>
    </source>
</evidence>
<dbReference type="AlphaFoldDB" id="A0A8J6QVS9"/>
<dbReference type="EMBL" id="JACWUN010000001">
    <property type="protein sequence ID" value="MBD1399216.1"/>
    <property type="molecule type" value="Genomic_DNA"/>
</dbReference>
<evidence type="ECO:0000256" key="4">
    <source>
        <dbReference type="ARBA" id="ARBA00022723"/>
    </source>
</evidence>
<dbReference type="GO" id="GO:0046872">
    <property type="term" value="F:metal ion binding"/>
    <property type="evidence" value="ECO:0007669"/>
    <property type="project" value="UniProtKB-KW"/>
</dbReference>
<organism evidence="13 14">
    <name type="scientific">Pelovirga terrestris</name>
    <dbReference type="NCBI Taxonomy" id="2771352"/>
    <lineage>
        <taxon>Bacteria</taxon>
        <taxon>Pseudomonadati</taxon>
        <taxon>Thermodesulfobacteriota</taxon>
        <taxon>Desulfuromonadia</taxon>
        <taxon>Geobacterales</taxon>
        <taxon>Geobacteraceae</taxon>
        <taxon>Pelovirga</taxon>
    </lineage>
</organism>
<accession>A0A8J6QVS9</accession>
<comment type="function">
    <text evidence="7">Supplies octaprenyl diphosphate, the precursor for the side chain of the isoprenoid quinones ubiquinone and menaquinone.</text>
</comment>
<evidence type="ECO:0000256" key="12">
    <source>
        <dbReference type="RuleBase" id="RU004466"/>
    </source>
</evidence>
<dbReference type="PANTHER" id="PTHR12001:SF69">
    <property type="entry name" value="ALL TRANS-POLYPRENYL-DIPHOSPHATE SYNTHASE PDSS1"/>
    <property type="match status" value="1"/>
</dbReference>
<evidence type="ECO:0000256" key="8">
    <source>
        <dbReference type="ARBA" id="ARBA00066511"/>
    </source>
</evidence>
<evidence type="ECO:0000256" key="9">
    <source>
        <dbReference type="ARBA" id="ARBA00072473"/>
    </source>
</evidence>
<comment type="similarity">
    <text evidence="2 12">Belongs to the FPP/GGPP synthase family.</text>
</comment>
<dbReference type="InterPro" id="IPR000092">
    <property type="entry name" value="Polyprenyl_synt"/>
</dbReference>
<dbReference type="Pfam" id="PF00348">
    <property type="entry name" value="polyprenyl_synt"/>
    <property type="match status" value="1"/>
</dbReference>
<evidence type="ECO:0000256" key="11">
    <source>
        <dbReference type="ARBA" id="ARBA00083124"/>
    </source>
</evidence>
<dbReference type="CDD" id="cd00685">
    <property type="entry name" value="Trans_IPPS_HT"/>
    <property type="match status" value="1"/>
</dbReference>
<sequence length="322" mass="35515">MDAVVALIKDEMQAVEEQIKNHLSSEVELIGQVGQYVLSSGGKRLRPMLLILSSRLCGYQGDKHIDLAGVVEFIHTATLLHDDVVDSASLRRGNRSANSVWGNQASVLVGDFLFAKSFSVMVGSNSLRILKLLADTTTQLAEGEILQLLNTCDLEVDESRYLQVVRDKTAILIAAACQVGAVLAGAEAEQEVALREFGLEIGTAFQLMDDALDYVANQKEFGKERGHDLFEGKMTLPLIHTYHSASARECAEISRIVEAEDLVAEDLDYVCRLIEEKGGITYTRDKALERIARAKRVLDVFPDSPTRQALFQLADYVVSRNK</sequence>
<dbReference type="EC" id="2.5.1.90" evidence="8"/>
<dbReference type="FunFam" id="1.10.600.10:FF:000002">
    <property type="entry name" value="Octaprenyl diphosphate synthase"/>
    <property type="match status" value="1"/>
</dbReference>
<evidence type="ECO:0000256" key="6">
    <source>
        <dbReference type="ARBA" id="ARBA00051506"/>
    </source>
</evidence>
<evidence type="ECO:0000256" key="1">
    <source>
        <dbReference type="ARBA" id="ARBA00001946"/>
    </source>
</evidence>
<evidence type="ECO:0000256" key="2">
    <source>
        <dbReference type="ARBA" id="ARBA00006706"/>
    </source>
</evidence>
<dbReference type="Proteomes" id="UP000632828">
    <property type="component" value="Unassembled WGS sequence"/>
</dbReference>
<reference evidence="13" key="1">
    <citation type="submission" date="2020-09" db="EMBL/GenBank/DDBJ databases">
        <title>Pelobacter alkaliphilus sp. nov., a novel anaerobic arsenate-reducing bacterium from terrestrial mud volcano.</title>
        <authorList>
            <person name="Khomyakova M.A."/>
            <person name="Merkel A.Y."/>
            <person name="Slobodkin A.I."/>
        </authorList>
    </citation>
    <scope>NUCLEOTIDE SEQUENCE</scope>
    <source>
        <strain evidence="13">M08fum</strain>
    </source>
</reference>
<keyword evidence="4" id="KW-0479">Metal-binding</keyword>
<comment type="cofactor">
    <cofactor evidence="1">
        <name>Mg(2+)</name>
        <dbReference type="ChEBI" id="CHEBI:18420"/>
    </cofactor>
</comment>
<dbReference type="SFLD" id="SFLDS00005">
    <property type="entry name" value="Isoprenoid_Synthase_Type_I"/>
    <property type="match status" value="1"/>
</dbReference>
<proteinExistence type="inferred from homology"/>
<protein>
    <recommendedName>
        <fullName evidence="9">Octaprenyl diphosphate synthase</fullName>
        <ecNumber evidence="8">2.5.1.90</ecNumber>
    </recommendedName>
    <alternativeName>
        <fullName evidence="11">All-trans-octaprenyl-diphosphate synthase</fullName>
    </alternativeName>
    <alternativeName>
        <fullName evidence="10">Octaprenyl pyrophosphate synthase</fullName>
    </alternativeName>
</protein>
<dbReference type="PANTHER" id="PTHR12001">
    <property type="entry name" value="GERANYLGERANYL PYROPHOSPHATE SYNTHASE"/>
    <property type="match status" value="1"/>
</dbReference>
<keyword evidence="3 12" id="KW-0808">Transferase</keyword>
<evidence type="ECO:0000256" key="3">
    <source>
        <dbReference type="ARBA" id="ARBA00022679"/>
    </source>
</evidence>
<dbReference type="PROSITE" id="PS00723">
    <property type="entry name" value="POLYPRENYL_SYNTHASE_1"/>
    <property type="match status" value="1"/>
</dbReference>